<reference evidence="1" key="1">
    <citation type="submission" date="2023-07" db="EMBL/GenBank/DDBJ databases">
        <title>Black Yeasts Isolated from many extreme environments.</title>
        <authorList>
            <person name="Coleine C."/>
            <person name="Stajich J.E."/>
            <person name="Selbmann L."/>
        </authorList>
    </citation>
    <scope>NUCLEOTIDE SEQUENCE</scope>
    <source>
        <strain evidence="1">CCFEE 5714</strain>
    </source>
</reference>
<keyword evidence="2" id="KW-1185">Reference proteome</keyword>
<evidence type="ECO:0000313" key="1">
    <source>
        <dbReference type="EMBL" id="KAK3723903.1"/>
    </source>
</evidence>
<comment type="caution">
    <text evidence="1">The sequence shown here is derived from an EMBL/GenBank/DDBJ whole genome shotgun (WGS) entry which is preliminary data.</text>
</comment>
<protein>
    <submittedName>
        <fullName evidence="1">Uncharacterized protein</fullName>
    </submittedName>
</protein>
<sequence>MGSPMPFRLIDPPSMSDPTYFMHSHVCTVNPGSRMVYTAGQIGMDKQNNIPETQEGQVALALENLRKCLEASGTTPRDIIKLNIWVVAENPITHPCTPLVAAFLNGHRPVSICVPLPSLSTPGIHFEIDAIAAVRDLSRYSLPATQTLASTAWDTIVVGAGLSGLQAAYDIQKAGHSCMVLEARDRVGGKTHSIPQADGRGMIELGAAWINDTNQSKISSLVKRFGLDLVIQPTAGDTIMHEPGATSQRFPDGQLPENLGPEATAEIGSLLARVEQLSLALDMTADNSKLDSITLEEFILSEGSGPSTVASAAILTRGLLGQEPSELSALYFFMYCKNAGGLQRLMSDDVGGGQHMRIRQGK</sequence>
<organism evidence="1 2">
    <name type="scientific">Vermiconidia calcicola</name>
    <dbReference type="NCBI Taxonomy" id="1690605"/>
    <lineage>
        <taxon>Eukaryota</taxon>
        <taxon>Fungi</taxon>
        <taxon>Dikarya</taxon>
        <taxon>Ascomycota</taxon>
        <taxon>Pezizomycotina</taxon>
        <taxon>Dothideomycetes</taxon>
        <taxon>Dothideomycetidae</taxon>
        <taxon>Mycosphaerellales</taxon>
        <taxon>Extremaceae</taxon>
        <taxon>Vermiconidia</taxon>
    </lineage>
</organism>
<dbReference type="Proteomes" id="UP001281147">
    <property type="component" value="Unassembled WGS sequence"/>
</dbReference>
<dbReference type="EMBL" id="JAUTXU010000007">
    <property type="protein sequence ID" value="KAK3723903.1"/>
    <property type="molecule type" value="Genomic_DNA"/>
</dbReference>
<name>A0ACC3NXC8_9PEZI</name>
<accession>A0ACC3NXC8</accession>
<gene>
    <name evidence="1" type="ORF">LTR37_001387</name>
</gene>
<evidence type="ECO:0000313" key="2">
    <source>
        <dbReference type="Proteomes" id="UP001281147"/>
    </source>
</evidence>
<proteinExistence type="predicted"/>